<name>A0A2W5FQF2_9BACT</name>
<dbReference type="Gene3D" id="1.25.40.10">
    <property type="entry name" value="Tetratricopeptide repeat domain"/>
    <property type="match status" value="1"/>
</dbReference>
<dbReference type="AlphaFoldDB" id="A0A2W5FQF2"/>
<keyword evidence="3" id="KW-0998">Cell outer membrane</keyword>
<reference evidence="5 6" key="1">
    <citation type="submission" date="2017-08" db="EMBL/GenBank/DDBJ databases">
        <title>Infants hospitalized years apart are colonized by the same room-sourced microbial strains.</title>
        <authorList>
            <person name="Brooks B."/>
            <person name="Olm M.R."/>
            <person name="Firek B.A."/>
            <person name="Baker R."/>
            <person name="Thomas B.C."/>
            <person name="Morowitz M.J."/>
            <person name="Banfield J.F."/>
        </authorList>
    </citation>
    <scope>NUCLEOTIDE SEQUENCE [LARGE SCALE GENOMIC DNA]</scope>
    <source>
        <strain evidence="5">S2_006_000_R2_64</strain>
    </source>
</reference>
<dbReference type="Pfam" id="PF13525">
    <property type="entry name" value="YfiO"/>
    <property type="match status" value="1"/>
</dbReference>
<evidence type="ECO:0000256" key="3">
    <source>
        <dbReference type="ARBA" id="ARBA00023237"/>
    </source>
</evidence>
<evidence type="ECO:0000256" key="2">
    <source>
        <dbReference type="ARBA" id="ARBA00023136"/>
    </source>
</evidence>
<keyword evidence="2" id="KW-0472">Membrane</keyword>
<dbReference type="HAMAP" id="MF_00922">
    <property type="entry name" value="OM_assembly_BamD"/>
    <property type="match status" value="1"/>
</dbReference>
<dbReference type="InterPro" id="IPR039565">
    <property type="entry name" value="BamD-like"/>
</dbReference>
<evidence type="ECO:0000313" key="5">
    <source>
        <dbReference type="EMBL" id="PZP56644.1"/>
    </source>
</evidence>
<comment type="caution">
    <text evidence="5">The sequence shown here is derived from an EMBL/GenBank/DDBJ whole genome shotgun (WGS) entry which is preliminary data.</text>
</comment>
<dbReference type="CDD" id="cd15830">
    <property type="entry name" value="BamD"/>
    <property type="match status" value="1"/>
</dbReference>
<dbReference type="SUPFAM" id="SSF48452">
    <property type="entry name" value="TPR-like"/>
    <property type="match status" value="1"/>
</dbReference>
<dbReference type="Proteomes" id="UP000249739">
    <property type="component" value="Unassembled WGS sequence"/>
</dbReference>
<protein>
    <submittedName>
        <fullName evidence="5">Outer membrane protein assembly factor BamD</fullName>
    </submittedName>
</protein>
<keyword evidence="1" id="KW-0732">Signal</keyword>
<dbReference type="EMBL" id="QFOT01000019">
    <property type="protein sequence ID" value="PZP56644.1"/>
    <property type="molecule type" value="Genomic_DNA"/>
</dbReference>
<evidence type="ECO:0000259" key="4">
    <source>
        <dbReference type="Pfam" id="PF13525"/>
    </source>
</evidence>
<accession>A0A2W5FQF2</accession>
<evidence type="ECO:0000256" key="1">
    <source>
        <dbReference type="ARBA" id="ARBA00022729"/>
    </source>
</evidence>
<proteinExistence type="inferred from homology"/>
<gene>
    <name evidence="5" type="ORF">DI586_03005</name>
</gene>
<organism evidence="5 6">
    <name type="scientific">Micavibrio aeruginosavorus</name>
    <dbReference type="NCBI Taxonomy" id="349221"/>
    <lineage>
        <taxon>Bacteria</taxon>
        <taxon>Pseudomonadati</taxon>
        <taxon>Bdellovibrionota</taxon>
        <taxon>Bdellovibrionia</taxon>
        <taxon>Bdellovibrionales</taxon>
        <taxon>Pseudobdellovibrionaceae</taxon>
        <taxon>Micavibrio</taxon>
    </lineage>
</organism>
<evidence type="ECO:0000313" key="6">
    <source>
        <dbReference type="Proteomes" id="UP000249739"/>
    </source>
</evidence>
<dbReference type="NCBIfam" id="TIGR03302">
    <property type="entry name" value="OM_YfiO"/>
    <property type="match status" value="1"/>
</dbReference>
<dbReference type="InterPro" id="IPR011990">
    <property type="entry name" value="TPR-like_helical_dom_sf"/>
</dbReference>
<sequence length="229" mass="26309">MRSAQILKAGKLFDEVERQHPYSDFATRAQIKSAESAYENMRYDEAIISLDRFIELHPGHEQIDYAYYLKAMCYYEQITDVARDQAMTKDALTALNVVIDRFPDSKYRRDAELKRDLALDHLAGKEMEIGRYYLKNNEINAAIGRFTTVIKNYQTTTHAPEALLRLVEAYTILGLKDEATRVAAVLAYNYPGSKWYQDAFDLLDPAQKAKLKNSQSFLDRTVGSLLKDD</sequence>
<dbReference type="InterPro" id="IPR017689">
    <property type="entry name" value="BamD"/>
</dbReference>
<feature type="domain" description="Outer membrane lipoprotein BamD-like" evidence="4">
    <location>
        <begin position="3"/>
        <end position="182"/>
    </location>
</feature>